<dbReference type="GO" id="GO:0016491">
    <property type="term" value="F:oxidoreductase activity"/>
    <property type="evidence" value="ECO:0007669"/>
    <property type="project" value="UniProtKB-KW"/>
</dbReference>
<keyword evidence="5" id="KW-0411">Iron-sulfur</keyword>
<proteinExistence type="predicted"/>
<keyword evidence="3" id="KW-0560">Oxidoreductase</keyword>
<dbReference type="SUPFAM" id="SSF51905">
    <property type="entry name" value="FAD/NAD(P)-binding domain"/>
    <property type="match status" value="1"/>
</dbReference>
<dbReference type="GO" id="GO:0046872">
    <property type="term" value="F:metal ion binding"/>
    <property type="evidence" value="ECO:0007669"/>
    <property type="project" value="UniProtKB-KW"/>
</dbReference>
<sequence length="458" mass="48681">MNEHYDPGQRRLPSQDFLSEPARSIPIRYRPDVLVVGGGPAGIAAATAAARSGASVLICERNGYLGGALTMVTLGSICGLYAVSPEHITPVVRGIGAEIAERLHTYGGTSGPMRWLETASLPYDPNSFKLVADDLTAESGVELAFHCSAVAVTREDARVTGVIFEGVDGRWACMASSIIDCTGDGTVAALAGAGFEHDVPNGQAPTTMFRFGGVDVERARQISRPELHACLERAVASGLSLPRTAGGAFSNQPHSMHLNITRILRDGVPPNTLDTRELSAAEVEGRRQLRAYLQAFREFVPGYEGCFIADIGASIGVRESRRVMGDYRLTLDDVLHEGRFEDAIACSAWPVEEHGAGRGTRWVFLAPGTYYQIPLRTMLPEGIEGLLVAGRCASASHDAHASMRVAGVCFAMGEAAGVVAAQAASSGTSVRNVDFASVRADLLRRGAFLGEDRLTQPV</sequence>
<dbReference type="InterPro" id="IPR039650">
    <property type="entry name" value="HdrA-like"/>
</dbReference>
<gene>
    <name evidence="6" type="ORF">HHL14_15360</name>
</gene>
<dbReference type="Gene3D" id="3.50.50.60">
    <property type="entry name" value="FAD/NAD(P)-binding domain"/>
    <property type="match status" value="1"/>
</dbReference>
<evidence type="ECO:0000256" key="1">
    <source>
        <dbReference type="ARBA" id="ARBA00022485"/>
    </source>
</evidence>
<dbReference type="EMBL" id="JABBFZ010000008">
    <property type="protein sequence ID" value="NML32211.1"/>
    <property type="molecule type" value="Genomic_DNA"/>
</dbReference>
<keyword evidence="2" id="KW-0479">Metal-binding</keyword>
<dbReference type="InterPro" id="IPR036188">
    <property type="entry name" value="FAD/NAD-bd_sf"/>
</dbReference>
<dbReference type="PANTHER" id="PTHR43498:SF1">
    <property type="entry name" value="COB--COM HETERODISULFIDE REDUCTASE IRON-SULFUR SUBUNIT A"/>
    <property type="match status" value="1"/>
</dbReference>
<dbReference type="AlphaFoldDB" id="A0A7X9ZXT8"/>
<evidence type="ECO:0000256" key="5">
    <source>
        <dbReference type="ARBA" id="ARBA00023014"/>
    </source>
</evidence>
<protein>
    <submittedName>
        <fullName evidence="6">FAD-dependent oxidoreductase</fullName>
    </submittedName>
</protein>
<evidence type="ECO:0000256" key="4">
    <source>
        <dbReference type="ARBA" id="ARBA00023004"/>
    </source>
</evidence>
<evidence type="ECO:0000256" key="2">
    <source>
        <dbReference type="ARBA" id="ARBA00022723"/>
    </source>
</evidence>
<keyword evidence="4" id="KW-0408">Iron</keyword>
<reference evidence="6 7" key="1">
    <citation type="submission" date="2020-04" db="EMBL/GenBank/DDBJ databases">
        <title>Paraburkholderia sp. G-4-1-8 isolated from soil.</title>
        <authorList>
            <person name="Dahal R.H."/>
        </authorList>
    </citation>
    <scope>NUCLEOTIDE SEQUENCE [LARGE SCALE GENOMIC DNA]</scope>
    <source>
        <strain evidence="6 7">G-4-1-8</strain>
    </source>
</reference>
<dbReference type="Pfam" id="PF12831">
    <property type="entry name" value="FAD_oxidored"/>
    <property type="match status" value="1"/>
</dbReference>
<dbReference type="PRINTS" id="PR00469">
    <property type="entry name" value="PNDRDTASEII"/>
</dbReference>
<evidence type="ECO:0000313" key="6">
    <source>
        <dbReference type="EMBL" id="NML32211.1"/>
    </source>
</evidence>
<dbReference type="GO" id="GO:0051539">
    <property type="term" value="F:4 iron, 4 sulfur cluster binding"/>
    <property type="evidence" value="ECO:0007669"/>
    <property type="project" value="UniProtKB-KW"/>
</dbReference>
<comment type="caution">
    <text evidence="6">The sequence shown here is derived from an EMBL/GenBank/DDBJ whole genome shotgun (WGS) entry which is preliminary data.</text>
</comment>
<accession>A0A7X9ZXT8</accession>
<dbReference type="PANTHER" id="PTHR43498">
    <property type="entry name" value="FERREDOXIN:COB-COM HETERODISULFIDE REDUCTASE SUBUNIT A"/>
    <property type="match status" value="1"/>
</dbReference>
<dbReference type="RefSeq" id="WP_169498468.1">
    <property type="nucleotide sequence ID" value="NZ_JABBFZ010000008.1"/>
</dbReference>
<evidence type="ECO:0000313" key="7">
    <source>
        <dbReference type="Proteomes" id="UP000583127"/>
    </source>
</evidence>
<evidence type="ECO:0000256" key="3">
    <source>
        <dbReference type="ARBA" id="ARBA00023002"/>
    </source>
</evidence>
<keyword evidence="1" id="KW-0004">4Fe-4S</keyword>
<name>A0A7X9ZXT8_9BURK</name>
<dbReference type="Proteomes" id="UP000583127">
    <property type="component" value="Unassembled WGS sequence"/>
</dbReference>
<organism evidence="6 7">
    <name type="scientific">Paraburkholderia antibiotica</name>
    <dbReference type="NCBI Taxonomy" id="2728839"/>
    <lineage>
        <taxon>Bacteria</taxon>
        <taxon>Pseudomonadati</taxon>
        <taxon>Pseudomonadota</taxon>
        <taxon>Betaproteobacteria</taxon>
        <taxon>Burkholderiales</taxon>
        <taxon>Burkholderiaceae</taxon>
        <taxon>Paraburkholderia</taxon>
    </lineage>
</organism>
<keyword evidence="7" id="KW-1185">Reference proteome</keyword>